<evidence type="ECO:0000256" key="12">
    <source>
        <dbReference type="ARBA" id="ARBA00023268"/>
    </source>
</evidence>
<dbReference type="InterPro" id="IPR010979">
    <property type="entry name" value="Ribosomal_uS13-like_H2TH"/>
</dbReference>
<dbReference type="SUPFAM" id="SSF57716">
    <property type="entry name" value="Glucocorticoid receptor-like (DNA-binding domain)"/>
    <property type="match status" value="1"/>
</dbReference>
<evidence type="ECO:0000256" key="9">
    <source>
        <dbReference type="ARBA" id="ARBA00023125"/>
    </source>
</evidence>
<keyword evidence="7" id="KW-0378">Hydrolase</keyword>
<dbReference type="PANTHER" id="PTHR42697:SF3">
    <property type="entry name" value="ENDONUCLEASE 8 1"/>
    <property type="match status" value="1"/>
</dbReference>
<comment type="catalytic activity">
    <reaction evidence="14">
        <text>2'-deoxyribonucleotide-(2'-deoxyribose 5'-phosphate)-2'-deoxyribonucleotide-DNA = a 3'-end 2'-deoxyribonucleotide-(2,3-dehydro-2,3-deoxyribose 5'-phosphate)-DNA + a 5'-end 5'-phospho-2'-deoxyribonucleoside-DNA + H(+)</text>
        <dbReference type="Rhea" id="RHEA:66592"/>
        <dbReference type="Rhea" id="RHEA-COMP:13180"/>
        <dbReference type="Rhea" id="RHEA-COMP:16897"/>
        <dbReference type="Rhea" id="RHEA-COMP:17067"/>
        <dbReference type="ChEBI" id="CHEBI:15378"/>
        <dbReference type="ChEBI" id="CHEBI:136412"/>
        <dbReference type="ChEBI" id="CHEBI:157695"/>
        <dbReference type="ChEBI" id="CHEBI:167181"/>
        <dbReference type="EC" id="4.2.99.18"/>
    </reaction>
</comment>
<reference evidence="19" key="1">
    <citation type="journal article" date="2019" name="Int. J. Syst. Evol. Microbiol.">
        <title>The Global Catalogue of Microorganisms (GCM) 10K type strain sequencing project: providing services to taxonomists for standard genome sequencing and annotation.</title>
        <authorList>
            <consortium name="The Broad Institute Genomics Platform"/>
            <consortium name="The Broad Institute Genome Sequencing Center for Infectious Disease"/>
            <person name="Wu L."/>
            <person name="Ma J."/>
        </authorList>
    </citation>
    <scope>NUCLEOTIDE SEQUENCE [LARGE SCALE GENOMIC DNA]</scope>
    <source>
        <strain evidence="19">JCM 8201</strain>
    </source>
</reference>
<dbReference type="EMBL" id="BAAATZ010000020">
    <property type="protein sequence ID" value="GAA2731710.1"/>
    <property type="molecule type" value="Genomic_DNA"/>
</dbReference>
<evidence type="ECO:0000313" key="19">
    <source>
        <dbReference type="Proteomes" id="UP001501842"/>
    </source>
</evidence>
<keyword evidence="10" id="KW-0234">DNA repair</keyword>
<evidence type="ECO:0000256" key="8">
    <source>
        <dbReference type="ARBA" id="ARBA00022833"/>
    </source>
</evidence>
<dbReference type="PROSITE" id="PS51066">
    <property type="entry name" value="ZF_FPG_2"/>
    <property type="match status" value="1"/>
</dbReference>
<dbReference type="Pfam" id="PF06827">
    <property type="entry name" value="zf-FPG_IleRS"/>
    <property type="match status" value="1"/>
</dbReference>
<protein>
    <recommendedName>
        <fullName evidence="3">DNA-(apurinic or apyrimidinic site) lyase</fullName>
        <ecNumber evidence="3">4.2.99.18</ecNumber>
    </recommendedName>
</protein>
<keyword evidence="12" id="KW-0511">Multifunctional enzyme</keyword>
<keyword evidence="5" id="KW-0227">DNA damage</keyword>
<feature type="domain" description="FPG-type" evidence="16">
    <location>
        <begin position="233"/>
        <end position="267"/>
    </location>
</feature>
<evidence type="ECO:0000256" key="14">
    <source>
        <dbReference type="ARBA" id="ARBA00044632"/>
    </source>
</evidence>
<evidence type="ECO:0000256" key="2">
    <source>
        <dbReference type="ARBA" id="ARBA00009409"/>
    </source>
</evidence>
<dbReference type="Pfam" id="PF06831">
    <property type="entry name" value="H2TH"/>
    <property type="match status" value="1"/>
</dbReference>
<proteinExistence type="inferred from homology"/>
<name>A0ABP6GZ34_9ACTN</name>
<dbReference type="SMART" id="SM00898">
    <property type="entry name" value="Fapy_DNA_glyco"/>
    <property type="match status" value="1"/>
</dbReference>
<dbReference type="SMART" id="SM01232">
    <property type="entry name" value="H2TH"/>
    <property type="match status" value="1"/>
</dbReference>
<dbReference type="InterPro" id="IPR015887">
    <property type="entry name" value="DNA_glyclase_Znf_dom_DNA_BS"/>
</dbReference>
<dbReference type="Pfam" id="PF01149">
    <property type="entry name" value="Fapy_DNA_glyco"/>
    <property type="match status" value="1"/>
</dbReference>
<keyword evidence="8" id="KW-0862">Zinc</keyword>
<dbReference type="PROSITE" id="PS51068">
    <property type="entry name" value="FPG_CAT"/>
    <property type="match status" value="1"/>
</dbReference>
<evidence type="ECO:0000256" key="15">
    <source>
        <dbReference type="PROSITE-ProRule" id="PRU00391"/>
    </source>
</evidence>
<dbReference type="InterPro" id="IPR035937">
    <property type="entry name" value="FPG_N"/>
</dbReference>
<dbReference type="CDD" id="cd08970">
    <property type="entry name" value="AcNei1_N"/>
    <property type="match status" value="1"/>
</dbReference>
<gene>
    <name evidence="18" type="ORF">GCM10010439_47820</name>
</gene>
<evidence type="ECO:0000256" key="6">
    <source>
        <dbReference type="ARBA" id="ARBA00022771"/>
    </source>
</evidence>
<evidence type="ECO:0000256" key="10">
    <source>
        <dbReference type="ARBA" id="ARBA00023204"/>
    </source>
</evidence>
<dbReference type="RefSeq" id="WP_344452934.1">
    <property type="nucleotide sequence ID" value="NZ_BAAATZ010000020.1"/>
</dbReference>
<keyword evidence="19" id="KW-1185">Reference proteome</keyword>
<organism evidence="18 19">
    <name type="scientific">Actinocorallia aurantiaca</name>
    <dbReference type="NCBI Taxonomy" id="46204"/>
    <lineage>
        <taxon>Bacteria</taxon>
        <taxon>Bacillati</taxon>
        <taxon>Actinomycetota</taxon>
        <taxon>Actinomycetes</taxon>
        <taxon>Streptosporangiales</taxon>
        <taxon>Thermomonosporaceae</taxon>
        <taxon>Actinocorallia</taxon>
    </lineage>
</organism>
<comment type="similarity">
    <text evidence="2">Belongs to the FPG family.</text>
</comment>
<evidence type="ECO:0000256" key="13">
    <source>
        <dbReference type="ARBA" id="ARBA00023295"/>
    </source>
</evidence>
<dbReference type="InterPro" id="IPR015886">
    <property type="entry name" value="H2TH_FPG"/>
</dbReference>
<evidence type="ECO:0000259" key="16">
    <source>
        <dbReference type="PROSITE" id="PS51066"/>
    </source>
</evidence>
<dbReference type="SUPFAM" id="SSF81624">
    <property type="entry name" value="N-terminal domain of MutM-like DNA repair proteins"/>
    <property type="match status" value="1"/>
</dbReference>
<comment type="caution">
    <text evidence="18">The sequence shown here is derived from an EMBL/GenBank/DDBJ whole genome shotgun (WGS) entry which is preliminary data.</text>
</comment>
<comment type="cofactor">
    <cofactor evidence="1">
        <name>Zn(2+)</name>
        <dbReference type="ChEBI" id="CHEBI:29105"/>
    </cofactor>
</comment>
<keyword evidence="13" id="KW-0326">Glycosidase</keyword>
<dbReference type="InterPro" id="IPR012319">
    <property type="entry name" value="FPG_cat"/>
</dbReference>
<keyword evidence="9" id="KW-0238">DNA-binding</keyword>
<evidence type="ECO:0000256" key="3">
    <source>
        <dbReference type="ARBA" id="ARBA00012720"/>
    </source>
</evidence>
<evidence type="ECO:0000256" key="1">
    <source>
        <dbReference type="ARBA" id="ARBA00001947"/>
    </source>
</evidence>
<evidence type="ECO:0000256" key="4">
    <source>
        <dbReference type="ARBA" id="ARBA00022723"/>
    </source>
</evidence>
<dbReference type="PROSITE" id="PS01242">
    <property type="entry name" value="ZF_FPG_1"/>
    <property type="match status" value="1"/>
</dbReference>
<evidence type="ECO:0000256" key="5">
    <source>
        <dbReference type="ARBA" id="ARBA00022763"/>
    </source>
</evidence>
<accession>A0ABP6GZ34</accession>
<evidence type="ECO:0000256" key="7">
    <source>
        <dbReference type="ARBA" id="ARBA00022801"/>
    </source>
</evidence>
<feature type="domain" description="Formamidopyrimidine-DNA glycosylase catalytic" evidence="17">
    <location>
        <begin position="2"/>
        <end position="104"/>
    </location>
</feature>
<sequence length="268" mass="29825">MPEGHVIHRLARRFTEAFAGRPVAAASPQGRFEEGAARLHGQPVTEAEAHGKHLLVGFPVGWLHVHLGLYGKVTWGEAPAPAPVGLIRLRLANEETYFDLRGPAACELLTPGEKDALHARLGPDPLRPDADPDRAWTMVSRSRQPVSTLLMDQKVISGVGNIYRAEVLFRHRIDPRKAGKDLTREEWKAIWTDLVELMADGVEAGRIDTVRPEHTPEAMGRPERVDAHGGEVYVYRRAGLPCLVCGREVRTEALQARNLFWCPRCQEP</sequence>
<keyword evidence="6 15" id="KW-0863">Zinc-finger</keyword>
<evidence type="ECO:0000313" key="18">
    <source>
        <dbReference type="EMBL" id="GAA2731710.1"/>
    </source>
</evidence>
<dbReference type="Gene3D" id="3.20.190.10">
    <property type="entry name" value="MutM-like, N-terminal"/>
    <property type="match status" value="1"/>
</dbReference>
<keyword evidence="4" id="KW-0479">Metal-binding</keyword>
<dbReference type="InterPro" id="IPR000214">
    <property type="entry name" value="Znf_DNA_glyclase/AP_lyase"/>
</dbReference>
<dbReference type="InterPro" id="IPR010663">
    <property type="entry name" value="Znf_FPG/IleRS"/>
</dbReference>
<dbReference type="EC" id="4.2.99.18" evidence="3"/>
<dbReference type="SUPFAM" id="SSF46946">
    <property type="entry name" value="S13-like H2TH domain"/>
    <property type="match status" value="1"/>
</dbReference>
<dbReference type="Proteomes" id="UP001501842">
    <property type="component" value="Unassembled WGS sequence"/>
</dbReference>
<dbReference type="PANTHER" id="PTHR42697">
    <property type="entry name" value="ENDONUCLEASE 8"/>
    <property type="match status" value="1"/>
</dbReference>
<keyword evidence="11" id="KW-0456">Lyase</keyword>
<dbReference type="Gene3D" id="1.10.8.50">
    <property type="match status" value="1"/>
</dbReference>
<evidence type="ECO:0000259" key="17">
    <source>
        <dbReference type="PROSITE" id="PS51068"/>
    </source>
</evidence>
<evidence type="ECO:0000256" key="11">
    <source>
        <dbReference type="ARBA" id="ARBA00023239"/>
    </source>
</evidence>